<evidence type="ECO:0000313" key="2">
    <source>
        <dbReference type="EMBL" id="SPT17799.1"/>
    </source>
</evidence>
<dbReference type="Gene3D" id="3.30.70.270">
    <property type="match status" value="1"/>
</dbReference>
<proteinExistence type="predicted"/>
<sequence length="126" mass="14871">MCSDCRPINAITVRYRYPIPRLHDMLDELSRATIFSKIDLKSGYYQIRIQEGDEWKTAFKTKFGLYEWLVMPIGLSEAHGTFILVMHFVRRPYIGIFVVVYFDDILVFSKSLKYDVTHLRTVLQTL</sequence>
<dbReference type="PROSITE" id="PS50878">
    <property type="entry name" value="RT_POL"/>
    <property type="match status" value="1"/>
</dbReference>
<accession>A0A7H4LGR1</accession>
<dbReference type="Proteomes" id="UP000280104">
    <property type="component" value="Chromosome II"/>
</dbReference>
<reference evidence="2 3" key="1">
    <citation type="submission" date="2018-05" db="EMBL/GenBank/DDBJ databases">
        <authorList>
            <person name="Thind KAUR A."/>
        </authorList>
    </citation>
    <scope>NUCLEOTIDE SEQUENCE [LARGE SCALE GENOMIC DNA]</scope>
</reference>
<dbReference type="EMBL" id="LS480641">
    <property type="protein sequence ID" value="SPT17799.1"/>
    <property type="molecule type" value="Genomic_DNA"/>
</dbReference>
<organism evidence="2 3">
    <name type="scientific">Triticum aestivum</name>
    <name type="common">Wheat</name>
    <dbReference type="NCBI Taxonomy" id="4565"/>
    <lineage>
        <taxon>Eukaryota</taxon>
        <taxon>Viridiplantae</taxon>
        <taxon>Streptophyta</taxon>
        <taxon>Embryophyta</taxon>
        <taxon>Tracheophyta</taxon>
        <taxon>Spermatophyta</taxon>
        <taxon>Magnoliopsida</taxon>
        <taxon>Liliopsida</taxon>
        <taxon>Poales</taxon>
        <taxon>Poaceae</taxon>
        <taxon>BOP clade</taxon>
        <taxon>Pooideae</taxon>
        <taxon>Triticodae</taxon>
        <taxon>Triticeae</taxon>
        <taxon>Triticinae</taxon>
        <taxon>Triticum</taxon>
    </lineage>
</organism>
<dbReference type="CDD" id="cd01647">
    <property type="entry name" value="RT_LTR"/>
    <property type="match status" value="1"/>
</dbReference>
<name>A0A7H4LGR1_WHEAT</name>
<dbReference type="Gene3D" id="3.10.10.10">
    <property type="entry name" value="HIV Type 1 Reverse Transcriptase, subunit A, domain 1"/>
    <property type="match status" value="1"/>
</dbReference>
<protein>
    <recommendedName>
        <fullName evidence="1">Reverse transcriptase domain-containing protein</fullName>
    </recommendedName>
</protein>
<feature type="domain" description="Reverse transcriptase" evidence="1">
    <location>
        <begin position="1"/>
        <end position="126"/>
    </location>
</feature>
<evidence type="ECO:0000313" key="3">
    <source>
        <dbReference type="Proteomes" id="UP000280104"/>
    </source>
</evidence>
<dbReference type="InterPro" id="IPR053134">
    <property type="entry name" value="RNA-dir_DNA_polymerase"/>
</dbReference>
<dbReference type="PANTHER" id="PTHR24559:SF450">
    <property type="entry name" value="RNA-DIRECTED DNA POLYMERASE HOMOLOG"/>
    <property type="match status" value="1"/>
</dbReference>
<dbReference type="InterPro" id="IPR043128">
    <property type="entry name" value="Rev_trsase/Diguanyl_cyclase"/>
</dbReference>
<dbReference type="SUPFAM" id="SSF56672">
    <property type="entry name" value="DNA/RNA polymerases"/>
    <property type="match status" value="1"/>
</dbReference>
<dbReference type="PANTHER" id="PTHR24559">
    <property type="entry name" value="TRANSPOSON TY3-I GAG-POL POLYPROTEIN"/>
    <property type="match status" value="1"/>
</dbReference>
<dbReference type="InterPro" id="IPR000477">
    <property type="entry name" value="RT_dom"/>
</dbReference>
<dbReference type="AlphaFoldDB" id="A0A7H4LGR1"/>
<gene>
    <name evidence="2" type="ORF">CAMPLR22A2D_LOCUS2409</name>
</gene>
<dbReference type="InterPro" id="IPR043502">
    <property type="entry name" value="DNA/RNA_pol_sf"/>
</dbReference>
<dbReference type="Pfam" id="PF00078">
    <property type="entry name" value="RVT_1"/>
    <property type="match status" value="1"/>
</dbReference>
<evidence type="ECO:0000259" key="1">
    <source>
        <dbReference type="PROSITE" id="PS50878"/>
    </source>
</evidence>